<dbReference type="EMBL" id="CM009754">
    <property type="protein sequence ID" value="PUZ52421.1"/>
    <property type="molecule type" value="Genomic_DNA"/>
</dbReference>
<evidence type="ECO:0000313" key="2">
    <source>
        <dbReference type="Proteomes" id="UP000244336"/>
    </source>
</evidence>
<gene>
    <name evidence="1" type="ORF">GQ55_6G268500</name>
</gene>
<organism evidence="1 2">
    <name type="scientific">Panicum hallii var. hallii</name>
    <dbReference type="NCBI Taxonomy" id="1504633"/>
    <lineage>
        <taxon>Eukaryota</taxon>
        <taxon>Viridiplantae</taxon>
        <taxon>Streptophyta</taxon>
        <taxon>Embryophyta</taxon>
        <taxon>Tracheophyta</taxon>
        <taxon>Spermatophyta</taxon>
        <taxon>Magnoliopsida</taxon>
        <taxon>Liliopsida</taxon>
        <taxon>Poales</taxon>
        <taxon>Poaceae</taxon>
        <taxon>PACMAD clade</taxon>
        <taxon>Panicoideae</taxon>
        <taxon>Panicodae</taxon>
        <taxon>Paniceae</taxon>
        <taxon>Panicinae</taxon>
        <taxon>Panicum</taxon>
        <taxon>Panicum sect. Panicum</taxon>
    </lineage>
</organism>
<dbReference type="Gramene" id="PUZ52421">
    <property type="protein sequence ID" value="PUZ52421"/>
    <property type="gene ID" value="GQ55_6G268500"/>
</dbReference>
<protein>
    <submittedName>
        <fullName evidence="1">Uncharacterized protein</fullName>
    </submittedName>
</protein>
<accession>A0A2T7D9Z8</accession>
<dbReference type="AlphaFoldDB" id="A0A2T7D9Z8"/>
<sequence length="66" mass="7455">MCNQCNPVLRSWVLQWEHLVCDVSPDDASVSARSVSCSESPLRLRQCDEHARSLLREMLADAGARR</sequence>
<reference evidence="1 2" key="1">
    <citation type="submission" date="2018-04" db="EMBL/GenBank/DDBJ databases">
        <title>WGS assembly of Panicum hallii var. hallii HAL2.</title>
        <authorList>
            <person name="Lovell J."/>
            <person name="Jenkins J."/>
            <person name="Lowry D."/>
            <person name="Mamidi S."/>
            <person name="Sreedasyam A."/>
            <person name="Weng X."/>
            <person name="Barry K."/>
            <person name="Bonette J."/>
            <person name="Campitelli B."/>
            <person name="Daum C."/>
            <person name="Gordon S."/>
            <person name="Gould B."/>
            <person name="Lipzen A."/>
            <person name="MacQueen A."/>
            <person name="Palacio-Mejia J."/>
            <person name="Plott C."/>
            <person name="Shakirov E."/>
            <person name="Shu S."/>
            <person name="Yoshinaga Y."/>
            <person name="Zane M."/>
            <person name="Rokhsar D."/>
            <person name="Grimwood J."/>
            <person name="Schmutz J."/>
            <person name="Juenger T."/>
        </authorList>
    </citation>
    <scope>NUCLEOTIDE SEQUENCE [LARGE SCALE GENOMIC DNA]</scope>
    <source>
        <strain evidence="2">cv. HAL2</strain>
    </source>
</reference>
<evidence type="ECO:0000313" key="1">
    <source>
        <dbReference type="EMBL" id="PUZ52421.1"/>
    </source>
</evidence>
<dbReference type="Proteomes" id="UP000244336">
    <property type="component" value="Chromosome 6"/>
</dbReference>
<name>A0A2T7D9Z8_9POAL</name>
<keyword evidence="2" id="KW-1185">Reference proteome</keyword>
<proteinExistence type="predicted"/>